<dbReference type="KEGG" id="abri:DFR85_04275"/>
<gene>
    <name evidence="3" type="ORF">DFR85_04275</name>
</gene>
<feature type="transmembrane region" description="Helical" evidence="2">
    <location>
        <begin position="522"/>
        <end position="542"/>
    </location>
</feature>
<evidence type="ECO:0000313" key="4">
    <source>
        <dbReference type="Proteomes" id="UP000248044"/>
    </source>
</evidence>
<evidence type="ECO:0000256" key="2">
    <source>
        <dbReference type="SAM" id="Phobius"/>
    </source>
</evidence>
<keyword evidence="2" id="KW-0472">Membrane</keyword>
<proteinExistence type="predicted"/>
<keyword evidence="4" id="KW-1185">Reference proteome</keyword>
<evidence type="ECO:0000256" key="1">
    <source>
        <dbReference type="ARBA" id="ARBA00022801"/>
    </source>
</evidence>
<organism evidence="3 4">
    <name type="scientific">Acidianus brierleyi</name>
    <dbReference type="NCBI Taxonomy" id="41673"/>
    <lineage>
        <taxon>Archaea</taxon>
        <taxon>Thermoproteota</taxon>
        <taxon>Thermoprotei</taxon>
        <taxon>Sulfolobales</taxon>
        <taxon>Sulfolobaceae</taxon>
        <taxon>Acidianus</taxon>
    </lineage>
</organism>
<accession>A0A2U9ID75</accession>
<evidence type="ECO:0000313" key="3">
    <source>
        <dbReference type="EMBL" id="AWR93950.1"/>
    </source>
</evidence>
<dbReference type="Gene3D" id="3.40.720.10">
    <property type="entry name" value="Alkaline Phosphatase, subunit A"/>
    <property type="match status" value="2"/>
</dbReference>
<dbReference type="PANTHER" id="PTHR31956">
    <property type="entry name" value="NON-SPECIFIC PHOSPHOLIPASE C4-RELATED"/>
    <property type="match status" value="1"/>
</dbReference>
<name>A0A2U9ID75_9CREN</name>
<dbReference type="EMBL" id="CP029289">
    <property type="protein sequence ID" value="AWR93950.1"/>
    <property type="molecule type" value="Genomic_DNA"/>
</dbReference>
<dbReference type="OrthoDB" id="42569at2157"/>
<dbReference type="PANTHER" id="PTHR31956:SF1">
    <property type="entry name" value="NON-SPECIFIC PHOSPHOLIPASE C1"/>
    <property type="match status" value="1"/>
</dbReference>
<sequence>MIKKILIFVLLFSFIFAFLPLIPSQGQTATPIKHVVIIILENHAFDNLFGTYPFGNPPIYNNVTESVMRPLGLNLSVIIPYNPDNISKGGMKPYYANSVILADPTEGYTAYHTDWNRGAMNGFIVGSGKQSLAYVSYEQVPLLWDYAEEYVLSDNYFSPVLVSTQPNRVAYLTGYPTKILGDGYASSVIPFQNTIMYQLSEYGVSWAYFDYGYYQGQSLPPFPLVVFSGAQNYSSHYFNTSVFLQDLKNGRLPDVSWLMFTGGDGHDTHSALDLHPPFNLTEGQVNLVKYINAIMESKYWNSTVIFITFDEGGGFYDQVPPPIIYTYGEGCDHYLEGLGIYNYSILGQRTPLLIISPYAKEGWINNYSISGYTLLGFIDYNWHLPYLTKIVANSNVYGLLQSFNFSVQREPIILYPNNWSYPIPLQYPIHYGYVANVKGNYTAYYLLYEKGYINENTLNYVMQFQNLTTSSVTTSTQISSTSQITQSSTSTTQITQTSTSQTQTTTSCITCTYSHSSQPHHYFIIALAILIGIAIIVAILIIRKH</sequence>
<protein>
    <submittedName>
        <fullName evidence="3">Acid phosphatase</fullName>
    </submittedName>
</protein>
<dbReference type="InterPro" id="IPR007312">
    <property type="entry name" value="Phosphoesterase"/>
</dbReference>
<reference evidence="3 4" key="1">
    <citation type="submission" date="2018-05" db="EMBL/GenBank/DDBJ databases">
        <title>Complete Genome Sequences of Extremely Thermoacidophilic, Metal-Mobilizing Type-Strain Members of the Archaeal Family Sulfolobaceae: Acidianus brierleyi DSM-1651T, Acidianus sulfidivorans DSM-18786T, Metallosphaera hakonensis DSM-7519T, and Metallosphaera prunae DSM-10039T.</title>
        <authorList>
            <person name="Counts J.A."/>
            <person name="Kelly R.M."/>
        </authorList>
    </citation>
    <scope>NUCLEOTIDE SEQUENCE [LARGE SCALE GENOMIC DNA]</scope>
    <source>
        <strain evidence="3 4">DSM 1651</strain>
    </source>
</reference>
<keyword evidence="2" id="KW-0812">Transmembrane</keyword>
<keyword evidence="2" id="KW-1133">Transmembrane helix</keyword>
<dbReference type="RefSeq" id="WP_110269834.1">
    <property type="nucleotide sequence ID" value="NZ_CP029289.2"/>
</dbReference>
<dbReference type="Proteomes" id="UP000248044">
    <property type="component" value="Chromosome"/>
</dbReference>
<dbReference type="AlphaFoldDB" id="A0A2U9ID75"/>
<dbReference type="GeneID" id="36831345"/>
<dbReference type="GO" id="GO:0042578">
    <property type="term" value="F:phosphoric ester hydrolase activity"/>
    <property type="evidence" value="ECO:0007669"/>
    <property type="project" value="UniProtKB-ARBA"/>
</dbReference>
<dbReference type="InterPro" id="IPR017850">
    <property type="entry name" value="Alkaline_phosphatase_core_sf"/>
</dbReference>
<dbReference type="SUPFAM" id="SSF53649">
    <property type="entry name" value="Alkaline phosphatase-like"/>
    <property type="match status" value="1"/>
</dbReference>
<keyword evidence="1" id="KW-0378">Hydrolase</keyword>
<dbReference type="Pfam" id="PF04185">
    <property type="entry name" value="Phosphoesterase"/>
    <property type="match status" value="1"/>
</dbReference>